<dbReference type="GO" id="GO:0016491">
    <property type="term" value="F:oxidoreductase activity"/>
    <property type="evidence" value="ECO:0007669"/>
    <property type="project" value="InterPro"/>
</dbReference>
<comment type="caution">
    <text evidence="5">The sequence shown here is derived from an EMBL/GenBank/DDBJ whole genome shotgun (WGS) entry which is preliminary data.</text>
</comment>
<dbReference type="RefSeq" id="WP_171085364.1">
    <property type="nucleotide sequence ID" value="NZ_JABAIV010000004.1"/>
</dbReference>
<protein>
    <submittedName>
        <fullName evidence="5">Multicopper oxidase family protein</fullName>
    </submittedName>
</protein>
<dbReference type="SUPFAM" id="SSF49503">
    <property type="entry name" value="Cupredoxins"/>
    <property type="match status" value="3"/>
</dbReference>
<sequence>MNNSRRTLLKGTATSGILASTCLRTSEVAGQVAVVPTPYVTPFKDPLFVPAIKIAEIMQPECAKFRVAGECGRDPHQAFDRFPPDANNEYIVKVGVSTHRFHSELPLEQVWTYDGTIPGPTFVERSFRPTMVRFINNLPEDHKGFGSPEISTHLHGAHVGSESDGYAGNYYSREDKGPTISDKGAFYDNHYPNYPSKGDPRNVCGTMWYHDHREEFTAPNVYRGLTGMYLVFDEIDSGNESDPNPKALRLPSGVGKYDIPLVVQDKRFDVGGNLMFNQLDPEGFLGNLMMVNGTVSPYLNVEGRKYRFRLLDASMARYFQFHLHNEAGKDQEFTYIASDGNLLERPVKMTRLFMGMAERSDIIIDFGKYPPGTKIYLVNRLEQTDPRKPSGNLLTKPVRLMRFDIGEKTTDSPPIPAFLRALPPMPTNVVRTRRWELGRKNGQWTINDKFFDPERVDAVVKHNEAEIWKFDIGGGWAHPIHIHLDDFRILSYNGRKPPPEWAGRKDVIPLLPGVEMSVLVMFTDYVGKYMMHCHQTAHEDSAMMIRYDVVKA</sequence>
<evidence type="ECO:0000313" key="6">
    <source>
        <dbReference type="Proteomes" id="UP000533905"/>
    </source>
</evidence>
<proteinExistence type="predicted"/>
<evidence type="ECO:0000313" key="5">
    <source>
        <dbReference type="EMBL" id="NNG24102.1"/>
    </source>
</evidence>
<dbReference type="GO" id="GO:0005507">
    <property type="term" value="F:copper ion binding"/>
    <property type="evidence" value="ECO:0007669"/>
    <property type="project" value="InterPro"/>
</dbReference>
<dbReference type="EMBL" id="JABAIV010000004">
    <property type="protein sequence ID" value="NNG24102.1"/>
    <property type="molecule type" value="Genomic_DNA"/>
</dbReference>
<dbReference type="InterPro" id="IPR011706">
    <property type="entry name" value="Cu-oxidase_C"/>
</dbReference>
<dbReference type="Pfam" id="PF07731">
    <property type="entry name" value="Cu-oxidase_2"/>
    <property type="match status" value="1"/>
</dbReference>
<evidence type="ECO:0000259" key="4">
    <source>
        <dbReference type="Pfam" id="PF07731"/>
    </source>
</evidence>
<dbReference type="InterPro" id="IPR002355">
    <property type="entry name" value="Cu_oxidase_Cu_BS"/>
</dbReference>
<evidence type="ECO:0000256" key="2">
    <source>
        <dbReference type="ARBA" id="ARBA00022723"/>
    </source>
</evidence>
<comment type="subcellular location">
    <subcellularLocation>
        <location evidence="1">Periplasm</location>
    </subcellularLocation>
</comment>
<dbReference type="Proteomes" id="UP000533905">
    <property type="component" value="Unassembled WGS sequence"/>
</dbReference>
<dbReference type="AlphaFoldDB" id="A0A7Y2NZP0"/>
<accession>A0A7Y2NZP0</accession>
<organism evidence="5 6">
    <name type="scientific">Telluria aromaticivorans</name>
    <dbReference type="NCBI Taxonomy" id="2725995"/>
    <lineage>
        <taxon>Bacteria</taxon>
        <taxon>Pseudomonadati</taxon>
        <taxon>Pseudomonadota</taxon>
        <taxon>Betaproteobacteria</taxon>
        <taxon>Burkholderiales</taxon>
        <taxon>Oxalobacteraceae</taxon>
        <taxon>Telluria group</taxon>
        <taxon>Telluria</taxon>
    </lineage>
</organism>
<reference evidence="5 6" key="1">
    <citation type="submission" date="2020-04" db="EMBL/GenBank/DDBJ databases">
        <title>Massilia sp. nov., a cold adapted bacteria isolated from Arctic soil.</title>
        <authorList>
            <person name="Son J."/>
            <person name="Ka J.-O."/>
        </authorList>
    </citation>
    <scope>NUCLEOTIDE SEQUENCE [LARGE SCALE GENOMIC DNA]</scope>
    <source>
        <strain evidence="5 6">ML15P13</strain>
    </source>
</reference>
<keyword evidence="6" id="KW-1185">Reference proteome</keyword>
<dbReference type="Gene3D" id="2.60.40.420">
    <property type="entry name" value="Cupredoxins - blue copper proteins"/>
    <property type="match status" value="3"/>
</dbReference>
<dbReference type="InterPro" id="IPR001117">
    <property type="entry name" value="Cu-oxidase_2nd"/>
</dbReference>
<feature type="domain" description="Plastocyanin-like" evidence="3">
    <location>
        <begin position="302"/>
        <end position="373"/>
    </location>
</feature>
<dbReference type="Pfam" id="PF00394">
    <property type="entry name" value="Cu-oxidase"/>
    <property type="match status" value="1"/>
</dbReference>
<dbReference type="PROSITE" id="PS00080">
    <property type="entry name" value="MULTICOPPER_OXIDASE2"/>
    <property type="match status" value="1"/>
</dbReference>
<gene>
    <name evidence="5" type="ORF">HGB41_13990</name>
</gene>
<keyword evidence="2" id="KW-0479">Metal-binding</keyword>
<dbReference type="InterPro" id="IPR008972">
    <property type="entry name" value="Cupredoxin"/>
</dbReference>
<evidence type="ECO:0000256" key="1">
    <source>
        <dbReference type="ARBA" id="ARBA00004418"/>
    </source>
</evidence>
<dbReference type="PANTHER" id="PTHR48267:SF1">
    <property type="entry name" value="BILIRUBIN OXIDASE"/>
    <property type="match status" value="1"/>
</dbReference>
<name>A0A7Y2NZP0_9BURK</name>
<dbReference type="GO" id="GO:0042597">
    <property type="term" value="C:periplasmic space"/>
    <property type="evidence" value="ECO:0007669"/>
    <property type="project" value="UniProtKB-SubCell"/>
</dbReference>
<dbReference type="InterPro" id="IPR045087">
    <property type="entry name" value="Cu-oxidase_fam"/>
</dbReference>
<dbReference type="PANTHER" id="PTHR48267">
    <property type="entry name" value="CUPREDOXIN SUPERFAMILY PROTEIN"/>
    <property type="match status" value="1"/>
</dbReference>
<feature type="domain" description="Plastocyanin-like" evidence="4">
    <location>
        <begin position="437"/>
        <end position="550"/>
    </location>
</feature>
<evidence type="ECO:0000259" key="3">
    <source>
        <dbReference type="Pfam" id="PF00394"/>
    </source>
</evidence>